<evidence type="ECO:0000256" key="2">
    <source>
        <dbReference type="ARBA" id="ARBA00022801"/>
    </source>
</evidence>
<dbReference type="Proteomes" id="UP000198960">
    <property type="component" value="Unassembled WGS sequence"/>
</dbReference>
<dbReference type="InterPro" id="IPR036962">
    <property type="entry name" value="Glyco_hydro_3_N_sf"/>
</dbReference>
<dbReference type="Gene3D" id="3.40.50.1700">
    <property type="entry name" value="Glycoside hydrolase family 3 C-terminal domain"/>
    <property type="match status" value="1"/>
</dbReference>
<keyword evidence="7" id="KW-1185">Reference proteome</keyword>
<evidence type="ECO:0000313" key="6">
    <source>
        <dbReference type="EMBL" id="SEO46923.1"/>
    </source>
</evidence>
<accession>A0A1H8PZG0</accession>
<comment type="function">
    <text evidence="3">Catalyzes the hydrolysis of a non-reducing terminal alpha-L-arabinopyranosidic linkage in ginsenoside Rb2 (alpha-L-arabinopyranosyl-(1-&gt;6)-alpha-D-glucopyranosyl) to release alpha-D-glucopyranosyl (Rd). It is not able to hydrolyze alpha-L-arabinofuranosyl-(1-&gt;6)-alpha-D-glucopyranosyl (Rc).</text>
</comment>
<keyword evidence="2" id="KW-0378">Hydrolase</keyword>
<protein>
    <recommendedName>
        <fullName evidence="4">Exo-alpha-(1-&gt;6)-L-arabinopyranosidase</fullName>
    </recommendedName>
</protein>
<dbReference type="GO" id="GO:0005975">
    <property type="term" value="P:carbohydrate metabolic process"/>
    <property type="evidence" value="ECO:0007669"/>
    <property type="project" value="InterPro"/>
</dbReference>
<dbReference type="Gene3D" id="2.60.40.10">
    <property type="entry name" value="Immunoglobulins"/>
    <property type="match status" value="1"/>
</dbReference>
<dbReference type="PRINTS" id="PR00133">
    <property type="entry name" value="GLHYDRLASE3"/>
</dbReference>
<dbReference type="SUPFAM" id="SSF51445">
    <property type="entry name" value="(Trans)glycosidases"/>
    <property type="match status" value="1"/>
</dbReference>
<evidence type="ECO:0000256" key="3">
    <source>
        <dbReference type="ARBA" id="ARBA00058905"/>
    </source>
</evidence>
<dbReference type="InterPro" id="IPR017853">
    <property type="entry name" value="GH"/>
</dbReference>
<comment type="similarity">
    <text evidence="1">Belongs to the glycosyl hydrolase 3 family.</text>
</comment>
<dbReference type="AlphaFoldDB" id="A0A1H8PZG0"/>
<dbReference type="SUPFAM" id="SSF52279">
    <property type="entry name" value="Beta-D-glucan exohydrolase, C-terminal domain"/>
    <property type="match status" value="1"/>
</dbReference>
<dbReference type="PANTHER" id="PTHR42715:SF10">
    <property type="entry name" value="BETA-GLUCOSIDASE"/>
    <property type="match status" value="1"/>
</dbReference>
<gene>
    <name evidence="6" type="ORF">SAMN05660991_00457</name>
</gene>
<evidence type="ECO:0000256" key="4">
    <source>
        <dbReference type="ARBA" id="ARBA00074219"/>
    </source>
</evidence>
<proteinExistence type="inferred from homology"/>
<dbReference type="Pfam" id="PF14310">
    <property type="entry name" value="Fn3-like"/>
    <property type="match status" value="1"/>
</dbReference>
<organism evidence="6 7">
    <name type="scientific">Trujillonella endophytica</name>
    <dbReference type="NCBI Taxonomy" id="673521"/>
    <lineage>
        <taxon>Bacteria</taxon>
        <taxon>Bacillati</taxon>
        <taxon>Actinomycetota</taxon>
        <taxon>Actinomycetes</taxon>
        <taxon>Geodermatophilales</taxon>
        <taxon>Geodermatophilaceae</taxon>
        <taxon>Trujillonella</taxon>
    </lineage>
</organism>
<dbReference type="EMBL" id="FOEE01000001">
    <property type="protein sequence ID" value="SEO46923.1"/>
    <property type="molecule type" value="Genomic_DNA"/>
</dbReference>
<dbReference type="InterPro" id="IPR050288">
    <property type="entry name" value="Cellulose_deg_GH3"/>
</dbReference>
<evidence type="ECO:0000256" key="1">
    <source>
        <dbReference type="ARBA" id="ARBA00005336"/>
    </source>
</evidence>
<dbReference type="RefSeq" id="WP_091939645.1">
    <property type="nucleotide sequence ID" value="NZ_FOEE01000001.1"/>
</dbReference>
<sequence length="738" mass="76943">MTSDAGPEPSLQDAALTSGASFWTVEGEGIAPFWLTDGPHGIRKQVGSPDHLGLGASEPATCFPPAVGLAQSWDPGLAAEVGAALGREAQALGVGVLLGPGVNLKRDPRGGRNFEYLSEDPVLTGTLAAAWVRGVQSEGVGTALKHFAGNEAEHDRMRASSDVDERPLREVYLRAFQRVVEDARPWTVMSAYNKVNGVPASEDPWLLTEVLRGEWGFEGAVVSDWGAVADRVAAVAAGLDLQMPGPDPDGDAGLLAAVAEGRLDPAALRRAARRVAELAARVAASRRPDAAFDVDGHHELARRVAAGCVVLLKNDGGVLPLAPASSVAVIGEFAELPRYQGGGSSHVTPTRVDVPLEELRSRLGDVRAARGFSTDGTGDADALRAEAVEVARAAQVAVLFVGLAARQESEGFDRESIELPADQLDLVRAVAAVQPRTVLVLSSGGVVRLAPVVDLVPAILDGALLGQAGGAALADVLVGAVNPSGKLAETVPQRLQDVPAYLDFPGEFSRHRYGEGLHVGHRWYDARGIDVTFPFGHGLSYTTFDVSGLALTAADEGITATITVTNTGDRAGREVVQFYVGVPGSAVQRPVRQLAGFAGVTLAPGESRQATALLRRADLAYWHPKAQRWVLEPAGYEVSAGVSSRDLRATATVRVEGDDVRLPVTAETTLGELMADPEAAAAMAPMLGALTGGSGVGSGEALGTDMARMIASIPLGRLDALRGAREGKRPADAPEDAR</sequence>
<dbReference type="Pfam" id="PF00933">
    <property type="entry name" value="Glyco_hydro_3"/>
    <property type="match status" value="1"/>
</dbReference>
<reference evidence="7" key="1">
    <citation type="submission" date="2016-10" db="EMBL/GenBank/DDBJ databases">
        <authorList>
            <person name="Varghese N."/>
            <person name="Submissions S."/>
        </authorList>
    </citation>
    <scope>NUCLEOTIDE SEQUENCE [LARGE SCALE GENOMIC DNA]</scope>
    <source>
        <strain evidence="7">DSM 45413</strain>
    </source>
</reference>
<evidence type="ECO:0000313" key="7">
    <source>
        <dbReference type="Proteomes" id="UP000198960"/>
    </source>
</evidence>
<dbReference type="InterPro" id="IPR002772">
    <property type="entry name" value="Glyco_hydro_3_C"/>
</dbReference>
<dbReference type="SMART" id="SM01217">
    <property type="entry name" value="Fn3_like"/>
    <property type="match status" value="1"/>
</dbReference>
<dbReference type="InterPro" id="IPR026891">
    <property type="entry name" value="Fn3-like"/>
</dbReference>
<dbReference type="FunFam" id="2.60.40.10:FF:000495">
    <property type="entry name" value="Periplasmic beta-glucosidase"/>
    <property type="match status" value="1"/>
</dbReference>
<evidence type="ECO:0000259" key="5">
    <source>
        <dbReference type="SMART" id="SM01217"/>
    </source>
</evidence>
<name>A0A1H8PZG0_9ACTN</name>
<dbReference type="STRING" id="673521.SAMN05660991_00457"/>
<dbReference type="PANTHER" id="PTHR42715">
    <property type="entry name" value="BETA-GLUCOSIDASE"/>
    <property type="match status" value="1"/>
</dbReference>
<dbReference type="Pfam" id="PF01915">
    <property type="entry name" value="Glyco_hydro_3_C"/>
    <property type="match status" value="1"/>
</dbReference>
<dbReference type="InterPro" id="IPR013783">
    <property type="entry name" value="Ig-like_fold"/>
</dbReference>
<dbReference type="Gene3D" id="3.20.20.300">
    <property type="entry name" value="Glycoside hydrolase, family 3, N-terminal domain"/>
    <property type="match status" value="1"/>
</dbReference>
<feature type="domain" description="Fibronectin type III-like" evidence="5">
    <location>
        <begin position="574"/>
        <end position="644"/>
    </location>
</feature>
<dbReference type="OrthoDB" id="3304319at2"/>
<dbReference type="InterPro" id="IPR001764">
    <property type="entry name" value="Glyco_hydro_3_N"/>
</dbReference>
<dbReference type="GO" id="GO:0008422">
    <property type="term" value="F:beta-glucosidase activity"/>
    <property type="evidence" value="ECO:0007669"/>
    <property type="project" value="UniProtKB-ARBA"/>
</dbReference>
<dbReference type="InterPro" id="IPR036881">
    <property type="entry name" value="Glyco_hydro_3_C_sf"/>
</dbReference>